<evidence type="ECO:0000313" key="4">
    <source>
        <dbReference type="Proteomes" id="UP000242329"/>
    </source>
</evidence>
<proteinExistence type="inferred from homology"/>
<protein>
    <submittedName>
        <fullName evidence="3">Nucleotide-binding universal stress protein, UspA family</fullName>
    </submittedName>
</protein>
<evidence type="ECO:0000313" key="3">
    <source>
        <dbReference type="EMBL" id="SHG90872.1"/>
    </source>
</evidence>
<accession>A0A1M5NMX6</accession>
<dbReference type="Gene3D" id="3.40.50.620">
    <property type="entry name" value="HUPs"/>
    <property type="match status" value="1"/>
</dbReference>
<dbReference type="AlphaFoldDB" id="A0A1M5NMX6"/>
<comment type="similarity">
    <text evidence="1">Belongs to the universal stress protein A family.</text>
</comment>
<organism evidence="3 4">
    <name type="scientific">Thermosyntropha lipolytica DSM 11003</name>
    <dbReference type="NCBI Taxonomy" id="1123382"/>
    <lineage>
        <taxon>Bacteria</taxon>
        <taxon>Bacillati</taxon>
        <taxon>Bacillota</taxon>
        <taxon>Clostridia</taxon>
        <taxon>Eubacteriales</taxon>
        <taxon>Syntrophomonadaceae</taxon>
        <taxon>Thermosyntropha</taxon>
    </lineage>
</organism>
<name>A0A1M5NMX6_9FIRM</name>
<dbReference type="OrthoDB" id="9794782at2"/>
<dbReference type="InterPro" id="IPR006016">
    <property type="entry name" value="UspA"/>
</dbReference>
<dbReference type="PRINTS" id="PR01438">
    <property type="entry name" value="UNVRSLSTRESS"/>
</dbReference>
<dbReference type="PANTHER" id="PTHR46268:SF6">
    <property type="entry name" value="UNIVERSAL STRESS PROTEIN UP12"/>
    <property type="match status" value="1"/>
</dbReference>
<dbReference type="RefSeq" id="WP_159432315.1">
    <property type="nucleotide sequence ID" value="NZ_FQWY01000017.1"/>
</dbReference>
<dbReference type="SUPFAM" id="SSF52402">
    <property type="entry name" value="Adenine nucleotide alpha hydrolases-like"/>
    <property type="match status" value="1"/>
</dbReference>
<dbReference type="InterPro" id="IPR014729">
    <property type="entry name" value="Rossmann-like_a/b/a_fold"/>
</dbReference>
<reference evidence="4" key="1">
    <citation type="submission" date="2016-11" db="EMBL/GenBank/DDBJ databases">
        <authorList>
            <person name="Varghese N."/>
            <person name="Submissions S."/>
        </authorList>
    </citation>
    <scope>NUCLEOTIDE SEQUENCE [LARGE SCALE GENOMIC DNA]</scope>
    <source>
        <strain evidence="4">DSM 11003</strain>
    </source>
</reference>
<sequence length="139" mass="15300">MFEKILVPFDASEFSLRALEVAIDLAKKYEAELYTISIIHTPDFAFLSGEVDDVKAEGEAFFQEKLKAVEDLATAHGITVKNEIRVGHPAETILNFASGKKIDLIVLGHRGTSAIKDFLLGSVAAKVMYYAPCKVLLVR</sequence>
<feature type="domain" description="UspA" evidence="2">
    <location>
        <begin position="1"/>
        <end position="139"/>
    </location>
</feature>
<gene>
    <name evidence="3" type="ORF">SAMN02745221_01258</name>
</gene>
<dbReference type="InterPro" id="IPR006015">
    <property type="entry name" value="Universal_stress_UspA"/>
</dbReference>
<dbReference type="CDD" id="cd00293">
    <property type="entry name" value="USP-like"/>
    <property type="match status" value="1"/>
</dbReference>
<dbReference type="STRING" id="1123382.SAMN02745221_01258"/>
<evidence type="ECO:0000259" key="2">
    <source>
        <dbReference type="Pfam" id="PF00582"/>
    </source>
</evidence>
<dbReference type="Proteomes" id="UP000242329">
    <property type="component" value="Unassembled WGS sequence"/>
</dbReference>
<dbReference type="EMBL" id="FQWY01000017">
    <property type="protein sequence ID" value="SHG90872.1"/>
    <property type="molecule type" value="Genomic_DNA"/>
</dbReference>
<evidence type="ECO:0000256" key="1">
    <source>
        <dbReference type="ARBA" id="ARBA00008791"/>
    </source>
</evidence>
<keyword evidence="4" id="KW-1185">Reference proteome</keyword>
<dbReference type="PANTHER" id="PTHR46268">
    <property type="entry name" value="STRESS RESPONSE PROTEIN NHAX"/>
    <property type="match status" value="1"/>
</dbReference>
<dbReference type="Pfam" id="PF00582">
    <property type="entry name" value="Usp"/>
    <property type="match status" value="1"/>
</dbReference>